<dbReference type="OrthoDB" id="626167at2759"/>
<dbReference type="PANTHER" id="PTHR45954">
    <property type="entry name" value="LD33695P"/>
    <property type="match status" value="1"/>
</dbReference>
<evidence type="ECO:0000256" key="1">
    <source>
        <dbReference type="ARBA" id="ARBA00004496"/>
    </source>
</evidence>
<dbReference type="InterPro" id="IPR000477">
    <property type="entry name" value="RT_dom"/>
</dbReference>
<feature type="domain" description="Reverse transcriptase" evidence="6">
    <location>
        <begin position="212"/>
        <end position="453"/>
    </location>
</feature>
<dbReference type="Gene3D" id="1.25.40.10">
    <property type="entry name" value="Tetratricopeptide repeat domain"/>
    <property type="match status" value="5"/>
</dbReference>
<dbReference type="Pfam" id="PF00515">
    <property type="entry name" value="TPR_1"/>
    <property type="match status" value="1"/>
</dbReference>
<feature type="repeat" description="TPR" evidence="4">
    <location>
        <begin position="777"/>
        <end position="810"/>
    </location>
</feature>
<comment type="subcellular location">
    <subcellularLocation>
        <location evidence="1">Cytoplasm</location>
    </subcellularLocation>
</comment>
<dbReference type="PROSITE" id="PS50878">
    <property type="entry name" value="RT_POL"/>
    <property type="match status" value="1"/>
</dbReference>
<evidence type="ECO:0000256" key="4">
    <source>
        <dbReference type="PROSITE-ProRule" id="PRU00339"/>
    </source>
</evidence>
<dbReference type="InterPro" id="IPR011990">
    <property type="entry name" value="TPR-like_helical_dom_sf"/>
</dbReference>
<feature type="repeat" description="TPR" evidence="4">
    <location>
        <begin position="817"/>
        <end position="850"/>
    </location>
</feature>
<name>A0A2B4R2B3_STYPI</name>
<feature type="repeat" description="TPR" evidence="4">
    <location>
        <begin position="727"/>
        <end position="760"/>
    </location>
</feature>
<keyword evidence="2" id="KW-0963">Cytoplasm</keyword>
<evidence type="ECO:0000256" key="3">
    <source>
        <dbReference type="ARBA" id="ARBA00022737"/>
    </source>
</evidence>
<dbReference type="PROSITE" id="PS50293">
    <property type="entry name" value="TPR_REGION"/>
    <property type="match status" value="3"/>
</dbReference>
<keyword evidence="4" id="KW-0802">TPR repeat</keyword>
<feature type="repeat" description="TPR" evidence="4">
    <location>
        <begin position="857"/>
        <end position="890"/>
    </location>
</feature>
<dbReference type="GO" id="GO:0005092">
    <property type="term" value="F:GDP-dissociation inhibitor activity"/>
    <property type="evidence" value="ECO:0007669"/>
    <property type="project" value="TreeGrafter"/>
</dbReference>
<keyword evidence="3" id="KW-0677">Repeat</keyword>
<feature type="compositionally biased region" description="Basic and acidic residues" evidence="5">
    <location>
        <begin position="521"/>
        <end position="530"/>
    </location>
</feature>
<feature type="repeat" description="TPR" evidence="4">
    <location>
        <begin position="897"/>
        <end position="930"/>
    </location>
</feature>
<dbReference type="GO" id="GO:0000132">
    <property type="term" value="P:establishment of mitotic spindle orientation"/>
    <property type="evidence" value="ECO:0007669"/>
    <property type="project" value="TreeGrafter"/>
</dbReference>
<dbReference type="Pfam" id="PF13424">
    <property type="entry name" value="TPR_12"/>
    <property type="match status" value="5"/>
</dbReference>
<dbReference type="Proteomes" id="UP000225706">
    <property type="component" value="Unassembled WGS sequence"/>
</dbReference>
<feature type="region of interest" description="Disordered" evidence="5">
    <location>
        <begin position="506"/>
        <end position="530"/>
    </location>
</feature>
<keyword evidence="8" id="KW-1185">Reference proteome</keyword>
<dbReference type="GO" id="GO:0001965">
    <property type="term" value="F:G-protein alpha-subunit binding"/>
    <property type="evidence" value="ECO:0007669"/>
    <property type="project" value="TreeGrafter"/>
</dbReference>
<dbReference type="EMBL" id="LSMT01001910">
    <property type="protein sequence ID" value="PFX11771.1"/>
    <property type="molecule type" value="Genomic_DNA"/>
</dbReference>
<dbReference type="PROSITE" id="PS50005">
    <property type="entry name" value="TPR"/>
    <property type="match status" value="9"/>
</dbReference>
<feature type="repeat" description="TPR" evidence="4">
    <location>
        <begin position="647"/>
        <end position="680"/>
    </location>
</feature>
<dbReference type="InterPro" id="IPR052386">
    <property type="entry name" value="GPSM"/>
</dbReference>
<dbReference type="SUPFAM" id="SSF48452">
    <property type="entry name" value="TPR-like"/>
    <property type="match status" value="4"/>
</dbReference>
<dbReference type="PANTHER" id="PTHR45954:SF1">
    <property type="entry name" value="LD33695P"/>
    <property type="match status" value="1"/>
</dbReference>
<proteinExistence type="predicted"/>
<evidence type="ECO:0000313" key="7">
    <source>
        <dbReference type="EMBL" id="PFX11771.1"/>
    </source>
</evidence>
<dbReference type="SMART" id="SM00028">
    <property type="entry name" value="TPR"/>
    <property type="match status" value="13"/>
</dbReference>
<feature type="non-terminal residue" evidence="7">
    <location>
        <position position="1136"/>
    </location>
</feature>
<feature type="repeat" description="TPR" evidence="4">
    <location>
        <begin position="607"/>
        <end position="640"/>
    </location>
</feature>
<reference evidence="8" key="1">
    <citation type="journal article" date="2017" name="bioRxiv">
        <title>Comparative analysis of the genomes of Stylophora pistillata and Acropora digitifera provides evidence for extensive differences between species of corals.</title>
        <authorList>
            <person name="Voolstra C.R."/>
            <person name="Li Y."/>
            <person name="Liew Y.J."/>
            <person name="Baumgarten S."/>
            <person name="Zoccola D."/>
            <person name="Flot J.-F."/>
            <person name="Tambutte S."/>
            <person name="Allemand D."/>
            <person name="Aranda M."/>
        </authorList>
    </citation>
    <scope>NUCLEOTIDE SEQUENCE [LARGE SCALE GENOMIC DNA]</scope>
</reference>
<comment type="caution">
    <text evidence="7">The sequence shown here is derived from an EMBL/GenBank/DDBJ whole genome shotgun (WGS) entry which is preliminary data.</text>
</comment>
<evidence type="ECO:0000259" key="6">
    <source>
        <dbReference type="PROSITE" id="PS50878"/>
    </source>
</evidence>
<dbReference type="AlphaFoldDB" id="A0A2B4R2B3"/>
<organism evidence="7 8">
    <name type="scientific">Stylophora pistillata</name>
    <name type="common">Smooth cauliflower coral</name>
    <dbReference type="NCBI Taxonomy" id="50429"/>
    <lineage>
        <taxon>Eukaryota</taxon>
        <taxon>Metazoa</taxon>
        <taxon>Cnidaria</taxon>
        <taxon>Anthozoa</taxon>
        <taxon>Hexacorallia</taxon>
        <taxon>Scleractinia</taxon>
        <taxon>Astrocoeniina</taxon>
        <taxon>Pocilloporidae</taxon>
        <taxon>Stylophora</taxon>
    </lineage>
</organism>
<evidence type="ECO:0000313" key="8">
    <source>
        <dbReference type="Proteomes" id="UP000225706"/>
    </source>
</evidence>
<dbReference type="GO" id="GO:0005938">
    <property type="term" value="C:cell cortex"/>
    <property type="evidence" value="ECO:0007669"/>
    <property type="project" value="TreeGrafter"/>
</dbReference>
<gene>
    <name evidence="7" type="primary">TTC28</name>
    <name evidence="7" type="ORF">AWC38_SpisGene24390</name>
</gene>
<evidence type="ECO:0000256" key="5">
    <source>
        <dbReference type="SAM" id="MobiDB-lite"/>
    </source>
</evidence>
<feature type="repeat" description="TPR" evidence="4">
    <location>
        <begin position="687"/>
        <end position="720"/>
    </location>
</feature>
<dbReference type="InterPro" id="IPR019734">
    <property type="entry name" value="TPR_rpt"/>
</dbReference>
<evidence type="ECO:0000256" key="2">
    <source>
        <dbReference type="ARBA" id="ARBA00022490"/>
    </source>
</evidence>
<accession>A0A2B4R2B3</accession>
<protein>
    <submittedName>
        <fullName evidence="7">Tetratricopeptide repeat protein 28</fullName>
    </submittedName>
</protein>
<feature type="repeat" description="TPR" evidence="4">
    <location>
        <begin position="937"/>
        <end position="970"/>
    </location>
</feature>
<sequence length="1136" mass="127775">MSTVFLLKTLVILVREREEKHRCSRSQLLWKRKKEKYRVLVPLVNLAKREVPPPLNIDVDYGCLLLFLLAIAEVYLKDGDNEYSKGEAYNAVHFYTEGLQVNCKDIQVNAALYSNRAAAQLLLGNYQEALDDATLSVQLEPTFIKPIENGNYQEALDDATVSVQFEPTFIKAIENASILGKTTYKGYTTPTLSPSTRKRETSGVRSSKNLPKHIADSVRQKGSRLAHLYGLTKTHKKRLAVRPILSAVNTYNFTLAKWLDEKLKPLSVNRYTITDIFQFADEIKKMRFSECDILISYDVSSLFTNVPLEETINILANKAFTENWFNVTYNMNISRDDLVALLTAATKHQLFQFNGRLCEQIDGVAMRSPLGPLMANIFICSIEEKLEREKKLPYFYRGYVDDTLAVVQDISTASAFLAMLNKAHPALNFTMEVAISGKLPFIRIEVMEMGSQVRACLYRKTTDRGASACEQLHFYQEAIGWCQKGLAMDHNNKKLLDLWTQCVTESTDGTDESGSKQVVKTNRDKNSAESEDIKINKQLSQTPIKKVLLHENNSHLSIKAGEKAGEGNSYGNLGNPYHSLGLFQRAIQYHERHLKTAKEVGDKAGEGRSYCNLGNAYHSLGDFQRAILYHERHLEIAKKVGDKAGEGTSYGNLGNAYDSLGDFQRAIQYHERALKISKEVGAKAGEGDSYENLGNAYYSLGDFQRAIQYHERALKIAKEVGDKAGEGRSYCNLGNAYDSLGDFQRAIQYHERDLKISKEVGDKAGEGGKVGDKAGEGTSYCNLGNAYCRLGDFQRAIQYHERHLKIAKEVGDKAGEGKSYGNLGNAYRSLGDFQRAIQYHKRALKIAKEVGDKAGEGKSYCNLGNGYCSQGDFQKAIQYNERALKIAKEVGDKAGEGRSYCNLGNAYDSLGDFQRAIQYHERDLKIAKEVGDKAREGGSYGNLGNAYCSLGDFQRAIQYHERALKIAKEVGDKAGEGSSYFNLGRDVWSLGDLERAADFYHSCVVIFEAIRTSLRLNDDWKISYRDMQRNAYNCLWRLRLKQNQIFDALLSAEQGRAQALNDLICFRYGLGETQLRPHTPRISDLEVLIGDAVSNTVFMAIDNEECKIFYWFINSLQDIQLRSIEMSSYGSFKDVN</sequence>